<protein>
    <submittedName>
        <fullName evidence="8">M48 family metallopeptidase</fullName>
    </submittedName>
</protein>
<keyword evidence="9" id="KW-1185">Reference proteome</keyword>
<organism evidence="8 9">
    <name type="scientific">Yoonia algicola</name>
    <dbReference type="NCBI Taxonomy" id="3137368"/>
    <lineage>
        <taxon>Bacteria</taxon>
        <taxon>Pseudomonadati</taxon>
        <taxon>Pseudomonadota</taxon>
        <taxon>Alphaproteobacteria</taxon>
        <taxon>Rhodobacterales</taxon>
        <taxon>Paracoccaceae</taxon>
        <taxon>Yoonia</taxon>
    </lineage>
</organism>
<sequence length="240" mass="25856">MSEAQMIRFLPLTLCAVISACTPVLIETPQPQPVMQAAAPVSPRLSQRQAVDNFEFVVRRVKPVAEQFCRTRSQQPNCDFQIVIDSRAERGVNAFQTLDRAGRPVIGFTVPLIAEARNRDELAFVLAHEAAHHIRGHIARQQQNAAVGGLLVGALAGALGAADIEGAQRIGASVGARTYSKDFELEADALGTQIAAAAGFDPLRGAEFFFRIPDPGDRFLGTHPPNADRVRTVQRVAAGL</sequence>
<dbReference type="Proteomes" id="UP001451782">
    <property type="component" value="Chromosome"/>
</dbReference>
<evidence type="ECO:0000256" key="1">
    <source>
        <dbReference type="ARBA" id="ARBA00022670"/>
    </source>
</evidence>
<evidence type="ECO:0000256" key="2">
    <source>
        <dbReference type="ARBA" id="ARBA00022723"/>
    </source>
</evidence>
<dbReference type="InterPro" id="IPR001915">
    <property type="entry name" value="Peptidase_M48"/>
</dbReference>
<keyword evidence="1 6" id="KW-0645">Protease</keyword>
<evidence type="ECO:0000313" key="8">
    <source>
        <dbReference type="EMBL" id="WZU63905.1"/>
    </source>
</evidence>
<keyword evidence="3 6" id="KW-0378">Hydrolase</keyword>
<keyword evidence="4 6" id="KW-0862">Zinc</keyword>
<evidence type="ECO:0000256" key="6">
    <source>
        <dbReference type="RuleBase" id="RU003983"/>
    </source>
</evidence>
<dbReference type="Gene3D" id="3.30.2010.10">
    <property type="entry name" value="Metalloproteases ('zincins'), catalytic domain"/>
    <property type="match status" value="1"/>
</dbReference>
<name>A0AAN0M2S5_9RHOB</name>
<feature type="domain" description="Peptidase M48" evidence="7">
    <location>
        <begin position="65"/>
        <end position="235"/>
    </location>
</feature>
<dbReference type="CDD" id="cd07324">
    <property type="entry name" value="M48C_Oma1-like"/>
    <property type="match status" value="1"/>
</dbReference>
<proteinExistence type="inferred from homology"/>
<dbReference type="PANTHER" id="PTHR22726:SF1">
    <property type="entry name" value="METALLOENDOPEPTIDASE OMA1, MITOCHONDRIAL"/>
    <property type="match status" value="1"/>
</dbReference>
<dbReference type="GO" id="GO:0004222">
    <property type="term" value="F:metalloendopeptidase activity"/>
    <property type="evidence" value="ECO:0007669"/>
    <property type="project" value="InterPro"/>
</dbReference>
<dbReference type="AlphaFoldDB" id="A0AAN0M2S5"/>
<dbReference type="RefSeq" id="WP_342070278.1">
    <property type="nucleotide sequence ID" value="NZ_CP151762.1"/>
</dbReference>
<evidence type="ECO:0000256" key="5">
    <source>
        <dbReference type="ARBA" id="ARBA00023049"/>
    </source>
</evidence>
<comment type="cofactor">
    <cofactor evidence="6">
        <name>Zn(2+)</name>
        <dbReference type="ChEBI" id="CHEBI:29105"/>
    </cofactor>
    <text evidence="6">Binds 1 zinc ion per subunit.</text>
</comment>
<evidence type="ECO:0000259" key="7">
    <source>
        <dbReference type="Pfam" id="PF01435"/>
    </source>
</evidence>
<evidence type="ECO:0000313" key="9">
    <source>
        <dbReference type="Proteomes" id="UP001451782"/>
    </source>
</evidence>
<dbReference type="InterPro" id="IPR051156">
    <property type="entry name" value="Mito/Outer_Membr_Metalloprot"/>
</dbReference>
<dbReference type="GO" id="GO:0016020">
    <property type="term" value="C:membrane"/>
    <property type="evidence" value="ECO:0007669"/>
    <property type="project" value="TreeGrafter"/>
</dbReference>
<dbReference type="KEGG" id="yag:AABB28_00850"/>
<evidence type="ECO:0000256" key="3">
    <source>
        <dbReference type="ARBA" id="ARBA00022801"/>
    </source>
</evidence>
<evidence type="ECO:0000256" key="4">
    <source>
        <dbReference type="ARBA" id="ARBA00022833"/>
    </source>
</evidence>
<dbReference type="EMBL" id="CP151762">
    <property type="protein sequence ID" value="WZU63905.1"/>
    <property type="molecule type" value="Genomic_DNA"/>
</dbReference>
<reference evidence="8 9" key="1">
    <citation type="submission" date="2024-04" db="EMBL/GenBank/DDBJ databases">
        <title>Phylogenomic analyses of a clade within the roseobacter group suggest taxonomic reassignments of species of the genera Aestuariivita, Citreicella, Loktanella, Nautella, Pelagibaca, Ruegeria, Thalassobius, Thiobacimonas and Tropicibacter, and the proposal o.</title>
        <authorList>
            <person name="Jeon C.O."/>
        </authorList>
    </citation>
    <scope>NUCLEOTIDE SEQUENCE [LARGE SCALE GENOMIC DNA]</scope>
    <source>
        <strain evidence="8 9">G8-12</strain>
    </source>
</reference>
<keyword evidence="2" id="KW-0479">Metal-binding</keyword>
<comment type="similarity">
    <text evidence="6">Belongs to the peptidase M48 family.</text>
</comment>
<keyword evidence="5 6" id="KW-0482">Metalloprotease</keyword>
<dbReference type="PANTHER" id="PTHR22726">
    <property type="entry name" value="METALLOENDOPEPTIDASE OMA1"/>
    <property type="match status" value="1"/>
</dbReference>
<dbReference type="Pfam" id="PF01435">
    <property type="entry name" value="Peptidase_M48"/>
    <property type="match status" value="1"/>
</dbReference>
<dbReference type="GO" id="GO:0051603">
    <property type="term" value="P:proteolysis involved in protein catabolic process"/>
    <property type="evidence" value="ECO:0007669"/>
    <property type="project" value="TreeGrafter"/>
</dbReference>
<accession>A0AAN0M2S5</accession>
<dbReference type="GO" id="GO:0046872">
    <property type="term" value="F:metal ion binding"/>
    <property type="evidence" value="ECO:0007669"/>
    <property type="project" value="UniProtKB-KW"/>
</dbReference>
<gene>
    <name evidence="8" type="ORF">AABB28_00850</name>
</gene>